<dbReference type="Proteomes" id="UP000749559">
    <property type="component" value="Unassembled WGS sequence"/>
</dbReference>
<dbReference type="EMBL" id="CAIIXF020000008">
    <property type="protein sequence ID" value="CAH1793145.1"/>
    <property type="molecule type" value="Genomic_DNA"/>
</dbReference>
<keyword evidence="2" id="KW-1185">Reference proteome</keyword>
<comment type="caution">
    <text evidence="1">The sequence shown here is derived from an EMBL/GenBank/DDBJ whole genome shotgun (WGS) entry which is preliminary data.</text>
</comment>
<evidence type="ECO:0000313" key="1">
    <source>
        <dbReference type="EMBL" id="CAH1793145.1"/>
    </source>
</evidence>
<accession>A0A8S4PHF1</accession>
<dbReference type="AlphaFoldDB" id="A0A8S4PHF1"/>
<organism evidence="1 2">
    <name type="scientific">Owenia fusiformis</name>
    <name type="common">Polychaete worm</name>
    <dbReference type="NCBI Taxonomy" id="6347"/>
    <lineage>
        <taxon>Eukaryota</taxon>
        <taxon>Metazoa</taxon>
        <taxon>Spiralia</taxon>
        <taxon>Lophotrochozoa</taxon>
        <taxon>Annelida</taxon>
        <taxon>Polychaeta</taxon>
        <taxon>Sedentaria</taxon>
        <taxon>Canalipalpata</taxon>
        <taxon>Sabellida</taxon>
        <taxon>Oweniida</taxon>
        <taxon>Oweniidae</taxon>
        <taxon>Owenia</taxon>
    </lineage>
</organism>
<protein>
    <submittedName>
        <fullName evidence="1">Uncharacterized protein</fullName>
    </submittedName>
</protein>
<evidence type="ECO:0000313" key="2">
    <source>
        <dbReference type="Proteomes" id="UP000749559"/>
    </source>
</evidence>
<dbReference type="Gene3D" id="3.40.50.1110">
    <property type="entry name" value="SGNH hydrolase"/>
    <property type="match status" value="1"/>
</dbReference>
<proteinExistence type="predicted"/>
<name>A0A8S4PHF1_OWEFU</name>
<dbReference type="InterPro" id="IPR036514">
    <property type="entry name" value="SGNH_hydro_sf"/>
</dbReference>
<dbReference type="SUPFAM" id="SSF52266">
    <property type="entry name" value="SGNH hydrolase"/>
    <property type="match status" value="1"/>
</dbReference>
<reference evidence="1" key="1">
    <citation type="submission" date="2022-03" db="EMBL/GenBank/DDBJ databases">
        <authorList>
            <person name="Martin C."/>
        </authorList>
    </citation>
    <scope>NUCLEOTIDE SEQUENCE</scope>
</reference>
<dbReference type="OrthoDB" id="6151888at2759"/>
<gene>
    <name evidence="1" type="ORF">OFUS_LOCUS18030</name>
</gene>
<sequence length="355" mass="41171">MNDGNIQHIDAFLNQTLLDKLTKGYWKPVHVTNKFRSVVIITIRRLRRGKNISYSTDTRCGHNNLGYRSVCNPKDKKACCKDNKCQDIPIKECTCLTCFDERSRIYPEFYEWTPHRIKMRNNIPGVDICNGLRRLNVSSMITIGDSLIRSLTESFWKRVYRGPVTHLLYNHSSKDLIRSCRPNARNWGFRTCWLMSYVQGCNGTKFFYYTVNGIRNVSKEVRPLKEKLRALKKEHPGHMLVMADVGLHTNLSTQTVSHYLEELLDVAKDLGDTHIIYMTPYIPGLHKSPLYEKQTKEKTLNFATFFRTFTKSMNISFLDANELVKNHINWDGTHYSNGLNAAMVDVISSYIIKDL</sequence>